<dbReference type="RefSeq" id="WP_228229191.1">
    <property type="nucleotide sequence ID" value="NZ_JAJGMW010000005.1"/>
</dbReference>
<reference evidence="1 2" key="1">
    <citation type="submission" date="2021-11" db="EMBL/GenBank/DDBJ databases">
        <title>Seasonal and diel survey of microbial diversity of the Tyrrhenian coast.</title>
        <authorList>
            <person name="Gattoni G."/>
            <person name="Corral P."/>
        </authorList>
    </citation>
    <scope>NUCLEOTIDE SEQUENCE [LARGE SCALE GENOMIC DNA]</scope>
    <source>
        <strain evidence="1 2">Mr9</strain>
    </source>
</reference>
<evidence type="ECO:0000313" key="1">
    <source>
        <dbReference type="EMBL" id="MCC4212096.1"/>
    </source>
</evidence>
<name>A0ABS8GQP8_9FLAO</name>
<dbReference type="EMBL" id="JAJGMW010000005">
    <property type="protein sequence ID" value="MCC4212096.1"/>
    <property type="molecule type" value="Genomic_DNA"/>
</dbReference>
<protein>
    <submittedName>
        <fullName evidence="1">Uncharacterized protein</fullName>
    </submittedName>
</protein>
<dbReference type="Proteomes" id="UP001197770">
    <property type="component" value="Unassembled WGS sequence"/>
</dbReference>
<accession>A0ABS8GQP8</accession>
<gene>
    <name evidence="1" type="ORF">LLW17_05140</name>
</gene>
<keyword evidence="2" id="KW-1185">Reference proteome</keyword>
<evidence type="ECO:0000313" key="2">
    <source>
        <dbReference type="Proteomes" id="UP001197770"/>
    </source>
</evidence>
<comment type="caution">
    <text evidence="1">The sequence shown here is derived from an EMBL/GenBank/DDBJ whole genome shotgun (WGS) entry which is preliminary data.</text>
</comment>
<sequence length="214" mass="25595">MKYLFFFISFFLSLNLFGQKAEIEQLINQVIKLEVPNNFEYYCLVSKSLTQGSDQQPVDWRNFDLENVRYLSEGEFISGPETIKDVYFYKYNIPDAEYDSILKNKKPKTLHLKKRWYWNKKRIWKEVVEAWKEDEEKHIEEQIFYSISKPVFSDDGSYAKVSILKQKKCKGIEFTGLYRNENGTWIKEREYDHVNSVRVMTHSNCGEVIVAYKN</sequence>
<organism evidence="1 2">
    <name type="scientific">Leeuwenhoekiella parthenopeia</name>
    <dbReference type="NCBI Taxonomy" id="2890320"/>
    <lineage>
        <taxon>Bacteria</taxon>
        <taxon>Pseudomonadati</taxon>
        <taxon>Bacteroidota</taxon>
        <taxon>Flavobacteriia</taxon>
        <taxon>Flavobacteriales</taxon>
        <taxon>Flavobacteriaceae</taxon>
        <taxon>Leeuwenhoekiella</taxon>
    </lineage>
</organism>
<proteinExistence type="predicted"/>